<gene>
    <name evidence="6" type="ORF">GE061_014984</name>
</gene>
<keyword evidence="3" id="KW-0547">Nucleotide-binding</keyword>
<dbReference type="CDD" id="cd03428">
    <property type="entry name" value="NUDIX_Ap4A_Nudt2"/>
    <property type="match status" value="1"/>
</dbReference>
<dbReference type="GO" id="GO:0006167">
    <property type="term" value="P:AMP biosynthetic process"/>
    <property type="evidence" value="ECO:0007669"/>
    <property type="project" value="TreeGrafter"/>
</dbReference>
<dbReference type="SUPFAM" id="SSF55811">
    <property type="entry name" value="Nudix"/>
    <property type="match status" value="1"/>
</dbReference>
<dbReference type="AlphaFoldDB" id="A0A6A4IS34"/>
<dbReference type="Gene3D" id="3.90.79.10">
    <property type="entry name" value="Nucleoside Triphosphate Pyrophosphohydrolase"/>
    <property type="match status" value="1"/>
</dbReference>
<dbReference type="PANTHER" id="PTHR21340">
    <property type="entry name" value="DIADENOSINE 5,5-P1,P4-TETRAPHOSPHATE PYROPHOSPHOHYDROLASE MUTT"/>
    <property type="match status" value="1"/>
</dbReference>
<evidence type="ECO:0000256" key="2">
    <source>
        <dbReference type="ARBA" id="ARBA00018911"/>
    </source>
</evidence>
<dbReference type="GO" id="GO:0000166">
    <property type="term" value="F:nucleotide binding"/>
    <property type="evidence" value="ECO:0007669"/>
    <property type="project" value="UniProtKB-KW"/>
</dbReference>
<dbReference type="EMBL" id="WIXP02000006">
    <property type="protein sequence ID" value="KAF6209239.1"/>
    <property type="molecule type" value="Genomic_DNA"/>
</dbReference>
<proteinExistence type="inferred from homology"/>
<organism evidence="6 7">
    <name type="scientific">Apolygus lucorum</name>
    <name type="common">Small green plant bug</name>
    <name type="synonym">Lygocoris lucorum</name>
    <dbReference type="NCBI Taxonomy" id="248454"/>
    <lineage>
        <taxon>Eukaryota</taxon>
        <taxon>Metazoa</taxon>
        <taxon>Ecdysozoa</taxon>
        <taxon>Arthropoda</taxon>
        <taxon>Hexapoda</taxon>
        <taxon>Insecta</taxon>
        <taxon>Pterygota</taxon>
        <taxon>Neoptera</taxon>
        <taxon>Paraneoptera</taxon>
        <taxon>Hemiptera</taxon>
        <taxon>Heteroptera</taxon>
        <taxon>Panheteroptera</taxon>
        <taxon>Cimicomorpha</taxon>
        <taxon>Miridae</taxon>
        <taxon>Mirini</taxon>
        <taxon>Apolygus</taxon>
    </lineage>
</organism>
<dbReference type="OrthoDB" id="276276at2759"/>
<dbReference type="PANTHER" id="PTHR21340:SF0">
    <property type="entry name" value="BIS(5'-NUCLEOSYL)-TETRAPHOSPHATASE [ASYMMETRICAL]"/>
    <property type="match status" value="1"/>
</dbReference>
<dbReference type="Pfam" id="PF00293">
    <property type="entry name" value="NUDIX"/>
    <property type="match status" value="1"/>
</dbReference>
<reference evidence="6" key="1">
    <citation type="journal article" date="2021" name="Mol. Ecol. Resour.">
        <title>Apolygus lucorum genome provides insights into omnivorousness and mesophyll feeding.</title>
        <authorList>
            <person name="Liu Y."/>
            <person name="Liu H."/>
            <person name="Wang H."/>
            <person name="Huang T."/>
            <person name="Liu B."/>
            <person name="Yang B."/>
            <person name="Yin L."/>
            <person name="Li B."/>
            <person name="Zhang Y."/>
            <person name="Zhang S."/>
            <person name="Jiang F."/>
            <person name="Zhang X."/>
            <person name="Ren Y."/>
            <person name="Wang B."/>
            <person name="Wang S."/>
            <person name="Lu Y."/>
            <person name="Wu K."/>
            <person name="Fan W."/>
            <person name="Wang G."/>
        </authorList>
    </citation>
    <scope>NUCLEOTIDE SEQUENCE</scope>
    <source>
        <strain evidence="6">12Hb</strain>
    </source>
</reference>
<dbReference type="InterPro" id="IPR000086">
    <property type="entry name" value="NUDIX_hydrolase_dom"/>
</dbReference>
<dbReference type="Proteomes" id="UP000466442">
    <property type="component" value="Unassembled WGS sequence"/>
</dbReference>
<evidence type="ECO:0000256" key="5">
    <source>
        <dbReference type="ARBA" id="ARBA00032644"/>
    </source>
</evidence>
<accession>A0A6A4IS34</accession>
<name>A0A6A4IS34_APOLU</name>
<dbReference type="GO" id="GO:0004081">
    <property type="term" value="F:bis(5'-nucleosyl)-tetraphosphatase (asymmetrical) activity"/>
    <property type="evidence" value="ECO:0007669"/>
    <property type="project" value="TreeGrafter"/>
</dbReference>
<dbReference type="InterPro" id="IPR051325">
    <property type="entry name" value="Nudix_hydrolase_domain"/>
</dbReference>
<evidence type="ECO:0000256" key="4">
    <source>
        <dbReference type="ARBA" id="ARBA00022801"/>
    </source>
</evidence>
<keyword evidence="4" id="KW-0378">Hydrolase</keyword>
<dbReference type="GO" id="GO:0006754">
    <property type="term" value="P:ATP biosynthetic process"/>
    <property type="evidence" value="ECO:0007669"/>
    <property type="project" value="TreeGrafter"/>
</dbReference>
<comment type="caution">
    <text evidence="6">The sequence shown here is derived from an EMBL/GenBank/DDBJ whole genome shotgun (WGS) entry which is preliminary data.</text>
</comment>
<protein>
    <recommendedName>
        <fullName evidence="2">Bis(5'-nucleosyl)-tetraphosphatase [asymmetrical]</fullName>
    </recommendedName>
    <alternativeName>
        <fullName evidence="5">Diadenosine 5',5'''-P1,P4-tetraphosphate asymmetrical hydrolase</fullName>
    </alternativeName>
</protein>
<sequence length="158" mass="18440">MNQKQKALNSKQNAMIVDEIKAAGFIVYRIIQENIQYLLLQSSKNPHHWTPPKGHLEPNETELQAAYRETFEESSLKSDQLRVHDDPMSIRYQVNGKNKLVTYWLAEMSDPEAVIVTSCEHQDFRWASFDEAKKLMQFENLITLLNEAHQILAKRLNK</sequence>
<evidence type="ECO:0000256" key="3">
    <source>
        <dbReference type="ARBA" id="ARBA00022741"/>
    </source>
</evidence>
<evidence type="ECO:0000256" key="1">
    <source>
        <dbReference type="ARBA" id="ARBA00005582"/>
    </source>
</evidence>
<comment type="similarity">
    <text evidence="1">Belongs to the Nudix hydrolase family.</text>
</comment>
<evidence type="ECO:0000313" key="6">
    <source>
        <dbReference type="EMBL" id="KAF6209239.1"/>
    </source>
</evidence>
<dbReference type="PRINTS" id="PR01405">
    <property type="entry name" value="TETRPHPHTASE"/>
</dbReference>
<dbReference type="InterPro" id="IPR003565">
    <property type="entry name" value="Tetra_PHTase"/>
</dbReference>
<dbReference type="InterPro" id="IPR015797">
    <property type="entry name" value="NUDIX_hydrolase-like_dom_sf"/>
</dbReference>
<keyword evidence="7" id="KW-1185">Reference proteome</keyword>
<evidence type="ECO:0000313" key="7">
    <source>
        <dbReference type="Proteomes" id="UP000466442"/>
    </source>
</evidence>
<dbReference type="PROSITE" id="PS51462">
    <property type="entry name" value="NUDIX"/>
    <property type="match status" value="1"/>
</dbReference>